<feature type="chain" id="PRO_5036905431" evidence="3">
    <location>
        <begin position="21"/>
        <end position="225"/>
    </location>
</feature>
<organism evidence="4 5">
    <name type="scientific">Rhodobaculum claviforme</name>
    <dbReference type="NCBI Taxonomy" id="1549854"/>
    <lineage>
        <taxon>Bacteria</taxon>
        <taxon>Pseudomonadati</taxon>
        <taxon>Pseudomonadota</taxon>
        <taxon>Alphaproteobacteria</taxon>
        <taxon>Rhodobacterales</taxon>
        <taxon>Paracoccaceae</taxon>
        <taxon>Rhodobaculum</taxon>
    </lineage>
</organism>
<reference evidence="4" key="1">
    <citation type="submission" date="2017-05" db="EMBL/GenBank/DDBJ databases">
        <authorList>
            <person name="Imhoff J.F."/>
            <person name="Rahn T."/>
            <person name="Kuenzel S."/>
            <person name="Neulinger S.C."/>
        </authorList>
    </citation>
    <scope>NUCLEOTIDE SEQUENCE</scope>
    <source>
        <strain evidence="4">LMG 28126</strain>
    </source>
</reference>
<feature type="compositionally biased region" description="Basic and acidic residues" evidence="1">
    <location>
        <begin position="184"/>
        <end position="208"/>
    </location>
</feature>
<keyword evidence="2" id="KW-1133">Transmembrane helix</keyword>
<evidence type="ECO:0000313" key="4">
    <source>
        <dbReference type="EMBL" id="MBK5927102.1"/>
    </source>
</evidence>
<accession>A0A934TKW7</accession>
<proteinExistence type="predicted"/>
<evidence type="ECO:0000313" key="5">
    <source>
        <dbReference type="Proteomes" id="UP000706333"/>
    </source>
</evidence>
<keyword evidence="5" id="KW-1185">Reference proteome</keyword>
<name>A0A934TKW7_9RHOB</name>
<keyword evidence="2" id="KW-0812">Transmembrane</keyword>
<evidence type="ECO:0000256" key="3">
    <source>
        <dbReference type="SAM" id="SignalP"/>
    </source>
</evidence>
<evidence type="ECO:0000256" key="1">
    <source>
        <dbReference type="SAM" id="MobiDB-lite"/>
    </source>
</evidence>
<sequence length="225" mass="23467">MRWLAIILAAVLSFVVGAFAVGAATMGAATVGAATVGGAGQPAGQAPALPVIAAPPADAMTLLLETPRPPGQGAWPGAAALPGGPVHDSVAFLRLLPPEVHLSSGVPGHVGGAPRDSRLVMVASAPLMVLGVLFALRLTGAANAIRMARARRMWRRMKRSRRPSRRGRRSWTRSVTPAAVPHSPRRDPDMRAPDRSGRSGRADADGRSGGRRRKVRHVRVARVAG</sequence>
<keyword evidence="3" id="KW-0732">Signal</keyword>
<dbReference type="AlphaFoldDB" id="A0A934TKW7"/>
<keyword evidence="2" id="KW-0472">Membrane</keyword>
<feature type="region of interest" description="Disordered" evidence="1">
    <location>
        <begin position="155"/>
        <end position="225"/>
    </location>
</feature>
<feature type="signal peptide" evidence="3">
    <location>
        <begin position="1"/>
        <end position="20"/>
    </location>
</feature>
<protein>
    <submittedName>
        <fullName evidence="4">Uncharacterized protein</fullName>
    </submittedName>
</protein>
<dbReference type="EMBL" id="NHSD01000205">
    <property type="protein sequence ID" value="MBK5927102.1"/>
    <property type="molecule type" value="Genomic_DNA"/>
</dbReference>
<dbReference type="Proteomes" id="UP000706333">
    <property type="component" value="Unassembled WGS sequence"/>
</dbReference>
<feature type="transmembrane region" description="Helical" evidence="2">
    <location>
        <begin position="127"/>
        <end position="148"/>
    </location>
</feature>
<reference evidence="4" key="2">
    <citation type="journal article" date="2020" name="Microorganisms">
        <title>Osmotic Adaptation and Compatible Solute Biosynthesis of Phototrophic Bacteria as Revealed from Genome Analyses.</title>
        <authorList>
            <person name="Imhoff J.F."/>
            <person name="Rahn T."/>
            <person name="Kunzel S."/>
            <person name="Keller A."/>
            <person name="Neulinger S.C."/>
        </authorList>
    </citation>
    <scope>NUCLEOTIDE SEQUENCE</scope>
    <source>
        <strain evidence="4">LMG 28126</strain>
    </source>
</reference>
<dbReference type="RefSeq" id="WP_201156873.1">
    <property type="nucleotide sequence ID" value="NZ_NHSD01000205.1"/>
</dbReference>
<feature type="compositionally biased region" description="Basic residues" evidence="1">
    <location>
        <begin position="155"/>
        <end position="171"/>
    </location>
</feature>
<evidence type="ECO:0000256" key="2">
    <source>
        <dbReference type="SAM" id="Phobius"/>
    </source>
</evidence>
<gene>
    <name evidence="4" type="ORF">CCR87_07075</name>
</gene>
<feature type="compositionally biased region" description="Basic residues" evidence="1">
    <location>
        <begin position="209"/>
        <end position="225"/>
    </location>
</feature>
<comment type="caution">
    <text evidence="4">The sequence shown here is derived from an EMBL/GenBank/DDBJ whole genome shotgun (WGS) entry which is preliminary data.</text>
</comment>